<dbReference type="EMBL" id="CP001087">
    <property type="protein sequence ID" value="ACN13714.1"/>
    <property type="molecule type" value="Genomic_DNA"/>
</dbReference>
<keyword evidence="1" id="KW-0812">Transmembrane</keyword>
<gene>
    <name evidence="3" type="ordered locus">HRM2_06000</name>
</gene>
<dbReference type="SUPFAM" id="SSF103481">
    <property type="entry name" value="Multidrug resistance efflux transporter EmrE"/>
    <property type="match status" value="2"/>
</dbReference>
<dbReference type="InterPro" id="IPR037185">
    <property type="entry name" value="EmrE-like"/>
</dbReference>
<dbReference type="PANTHER" id="PTHR22911:SF137">
    <property type="entry name" value="SOLUTE CARRIER FAMILY 35 MEMBER G2-RELATED"/>
    <property type="match status" value="1"/>
</dbReference>
<dbReference type="AlphaFoldDB" id="C0QIS4"/>
<dbReference type="KEGG" id="dat:HRM2_06000"/>
<feature type="domain" description="EamA" evidence="2">
    <location>
        <begin position="161"/>
        <end position="303"/>
    </location>
</feature>
<evidence type="ECO:0000313" key="4">
    <source>
        <dbReference type="Proteomes" id="UP000000442"/>
    </source>
</evidence>
<keyword evidence="4" id="KW-1185">Reference proteome</keyword>
<proteinExistence type="predicted"/>
<dbReference type="HOGENOM" id="CLU_058789_0_0_7"/>
<sequence>MPYTGELIAISTVLCWTISVQFFEAASKRVGATPVNIIRIVTALVLFSLLLFFKNNTLIPLDFPLRSWFFLGLSGIIGFFIGDIFLFKALVEIGPRMSMLIFSLAAPVSALIGWAFLDETYVIHQWVGMVITLSGVGLVILEKQPSGITGNSLHQRVVTLKGVMFGVGGMFGQACGYVMSKTGMQTDTGYLDAFASTQIRAIAAFVCFVVFFTLRGQWGRVFQAVKNTRALVYTATGAFVGPFLGVSLSLMTLHYLSTGVASTFLSMTPVCIIPFSIYLHKERVSVRAFAGALVAVAGIWLLMAE</sequence>
<dbReference type="RefSeq" id="WP_012662963.1">
    <property type="nucleotide sequence ID" value="NC_012108.1"/>
</dbReference>
<evidence type="ECO:0000313" key="3">
    <source>
        <dbReference type="EMBL" id="ACN13714.1"/>
    </source>
</evidence>
<keyword evidence="1" id="KW-1133">Transmembrane helix</keyword>
<feature type="transmembrane region" description="Helical" evidence="1">
    <location>
        <begin position="35"/>
        <end position="53"/>
    </location>
</feature>
<organism evidence="3 4">
    <name type="scientific">Desulforapulum autotrophicum (strain ATCC 43914 / DSM 3382 / VKM B-1955 / HRM2)</name>
    <name type="common">Desulfobacterium autotrophicum</name>
    <dbReference type="NCBI Taxonomy" id="177437"/>
    <lineage>
        <taxon>Bacteria</taxon>
        <taxon>Pseudomonadati</taxon>
        <taxon>Thermodesulfobacteriota</taxon>
        <taxon>Desulfobacteria</taxon>
        <taxon>Desulfobacterales</taxon>
        <taxon>Desulfobacteraceae</taxon>
        <taxon>Desulforapulum</taxon>
    </lineage>
</organism>
<feature type="transmembrane region" description="Helical" evidence="1">
    <location>
        <begin position="65"/>
        <end position="87"/>
    </location>
</feature>
<feature type="transmembrane region" description="Helical" evidence="1">
    <location>
        <begin position="162"/>
        <end position="179"/>
    </location>
</feature>
<evidence type="ECO:0000256" key="1">
    <source>
        <dbReference type="SAM" id="Phobius"/>
    </source>
</evidence>
<dbReference type="OrthoDB" id="161804at2"/>
<dbReference type="Pfam" id="PF00892">
    <property type="entry name" value="EamA"/>
    <property type="match status" value="2"/>
</dbReference>
<dbReference type="InterPro" id="IPR000620">
    <property type="entry name" value="EamA_dom"/>
</dbReference>
<feature type="transmembrane region" description="Helical" evidence="1">
    <location>
        <begin position="6"/>
        <end position="23"/>
    </location>
</feature>
<feature type="transmembrane region" description="Helical" evidence="1">
    <location>
        <begin position="230"/>
        <end position="253"/>
    </location>
</feature>
<reference evidence="3 4" key="1">
    <citation type="journal article" date="2009" name="Environ. Microbiol.">
        <title>Genome sequence of Desulfobacterium autotrophicum HRM2, a marine sulfate reducer oxidizing organic carbon completely to carbon dioxide.</title>
        <authorList>
            <person name="Strittmatter A.W."/>
            <person name="Liesegang H."/>
            <person name="Rabus R."/>
            <person name="Decker I."/>
            <person name="Amann J."/>
            <person name="Andres S."/>
            <person name="Henne A."/>
            <person name="Fricke W.F."/>
            <person name="Martinez-Arias R."/>
            <person name="Bartels D."/>
            <person name="Goesmann A."/>
            <person name="Krause L."/>
            <person name="Puehler A."/>
            <person name="Klenk H.P."/>
            <person name="Richter M."/>
            <person name="Schuler M."/>
            <person name="Gloeckner F.O."/>
            <person name="Meyerdierks A."/>
            <person name="Gottschalk G."/>
            <person name="Amann R."/>
        </authorList>
    </citation>
    <scope>NUCLEOTIDE SEQUENCE [LARGE SCALE GENOMIC DNA]</scope>
    <source>
        <strain evidence="4">ATCC 43914 / DSM 3382 / HRM2</strain>
    </source>
</reference>
<protein>
    <submittedName>
        <fullName evidence="3">Permease (DMT super family)</fullName>
    </submittedName>
</protein>
<feature type="transmembrane region" description="Helical" evidence="1">
    <location>
        <begin position="123"/>
        <end position="141"/>
    </location>
</feature>
<feature type="transmembrane region" description="Helical" evidence="1">
    <location>
        <begin position="259"/>
        <end position="279"/>
    </location>
</feature>
<dbReference type="PANTHER" id="PTHR22911">
    <property type="entry name" value="ACYL-MALONYL CONDENSING ENZYME-RELATED"/>
    <property type="match status" value="1"/>
</dbReference>
<accession>C0QIS4</accession>
<dbReference type="eggNOG" id="COG0697">
    <property type="taxonomic scope" value="Bacteria"/>
</dbReference>
<feature type="transmembrane region" description="Helical" evidence="1">
    <location>
        <begin position="199"/>
        <end position="218"/>
    </location>
</feature>
<keyword evidence="1" id="KW-0472">Membrane</keyword>
<dbReference type="Proteomes" id="UP000000442">
    <property type="component" value="Chromosome"/>
</dbReference>
<feature type="transmembrane region" description="Helical" evidence="1">
    <location>
        <begin position="99"/>
        <end position="117"/>
    </location>
</feature>
<feature type="transmembrane region" description="Helical" evidence="1">
    <location>
        <begin position="286"/>
        <end position="303"/>
    </location>
</feature>
<feature type="domain" description="EamA" evidence="2">
    <location>
        <begin position="4"/>
        <end position="140"/>
    </location>
</feature>
<dbReference type="STRING" id="177437.HRM2_06000"/>
<evidence type="ECO:0000259" key="2">
    <source>
        <dbReference type="Pfam" id="PF00892"/>
    </source>
</evidence>
<dbReference type="GO" id="GO:0016020">
    <property type="term" value="C:membrane"/>
    <property type="evidence" value="ECO:0007669"/>
    <property type="project" value="InterPro"/>
</dbReference>
<name>C0QIS4_DESAH</name>